<accession>A0A7W2R046</accession>
<dbReference type="RefSeq" id="WP_182336819.1">
    <property type="nucleotide sequence ID" value="NZ_JACGDA010000038.1"/>
</dbReference>
<evidence type="ECO:0000313" key="3">
    <source>
        <dbReference type="Proteomes" id="UP000577346"/>
    </source>
</evidence>
<comment type="caution">
    <text evidence="2">The sequence shown here is derived from an EMBL/GenBank/DDBJ whole genome shotgun (WGS) entry which is preliminary data.</text>
</comment>
<gene>
    <name evidence="2" type="ORF">H4C15_17125</name>
</gene>
<sequence length="58" mass="6075">MASKKRAAVADDLRKIGTTAVAAALVGIFLSTNRLLTTFALAVGAVIWLVGIYLTPED</sequence>
<keyword evidence="1" id="KW-0812">Transmembrane</keyword>
<dbReference type="EMBL" id="JACGDA010000038">
    <property type="protein sequence ID" value="MBA6149217.1"/>
    <property type="molecule type" value="Genomic_DNA"/>
</dbReference>
<dbReference type="Proteomes" id="UP000577346">
    <property type="component" value="Unassembled WGS sequence"/>
</dbReference>
<reference evidence="2 3" key="1">
    <citation type="submission" date="2020-07" db="EMBL/GenBank/DDBJ databases">
        <title>Diversity of carbapenemase encoding genes among Pseudomonas putida group clinical isolates in a tertiary Brazilian hospital.</title>
        <authorList>
            <person name="Alberto-Lei F."/>
            <person name="Nodari C.S."/>
            <person name="Streling A.P."/>
            <person name="Paulino J.T."/>
            <person name="Bessa-Neto F.O."/>
            <person name="Cayo R."/>
            <person name="Gales A.C."/>
        </authorList>
    </citation>
    <scope>NUCLEOTIDE SEQUENCE [LARGE SCALE GENOMIC DNA]</scope>
    <source>
        <strain evidence="2 3">11213</strain>
    </source>
</reference>
<feature type="transmembrane region" description="Helical" evidence="1">
    <location>
        <begin position="36"/>
        <end position="55"/>
    </location>
</feature>
<proteinExistence type="predicted"/>
<name>A0A7W2R046_9PSED</name>
<organism evidence="2 3">
    <name type="scientific">Pseudomonas juntendi</name>
    <dbReference type="NCBI Taxonomy" id="2666183"/>
    <lineage>
        <taxon>Bacteria</taxon>
        <taxon>Pseudomonadati</taxon>
        <taxon>Pseudomonadota</taxon>
        <taxon>Gammaproteobacteria</taxon>
        <taxon>Pseudomonadales</taxon>
        <taxon>Pseudomonadaceae</taxon>
        <taxon>Pseudomonas</taxon>
    </lineage>
</organism>
<evidence type="ECO:0000313" key="2">
    <source>
        <dbReference type="EMBL" id="MBA6149217.1"/>
    </source>
</evidence>
<protein>
    <submittedName>
        <fullName evidence="2">Uncharacterized protein</fullName>
    </submittedName>
</protein>
<dbReference type="AlphaFoldDB" id="A0A7W2R046"/>
<keyword evidence="1" id="KW-1133">Transmembrane helix</keyword>
<evidence type="ECO:0000256" key="1">
    <source>
        <dbReference type="SAM" id="Phobius"/>
    </source>
</evidence>
<keyword evidence="1" id="KW-0472">Membrane</keyword>
<feature type="transmembrane region" description="Helical" evidence="1">
    <location>
        <begin position="12"/>
        <end position="30"/>
    </location>
</feature>